<organism evidence="1 2">
    <name type="scientific">Klebsiella pneumoniae</name>
    <dbReference type="NCBI Taxonomy" id="573"/>
    <lineage>
        <taxon>Bacteria</taxon>
        <taxon>Pseudomonadati</taxon>
        <taxon>Pseudomonadota</taxon>
        <taxon>Gammaproteobacteria</taxon>
        <taxon>Enterobacterales</taxon>
        <taxon>Enterobacteriaceae</taxon>
        <taxon>Klebsiella/Raoultella group</taxon>
        <taxon>Klebsiella</taxon>
        <taxon>Klebsiella pneumoniae complex</taxon>
    </lineage>
</organism>
<accession>A0A919I2V0</accession>
<gene>
    <name evidence="1" type="ORF">KPZU09_76890</name>
</gene>
<name>A0A919I2V0_KLEPN</name>
<dbReference type="Proteomes" id="UP000655094">
    <property type="component" value="Unassembled WGS sequence"/>
</dbReference>
<evidence type="ECO:0000313" key="2">
    <source>
        <dbReference type="Proteomes" id="UP000655094"/>
    </source>
</evidence>
<protein>
    <recommendedName>
        <fullName evidence="3">AraC family transcriptional regulator</fullName>
    </recommendedName>
</protein>
<dbReference type="AlphaFoldDB" id="A0A919I2V0"/>
<dbReference type="EMBL" id="BNFF01000002">
    <property type="protein sequence ID" value="GHK57953.1"/>
    <property type="molecule type" value="Genomic_DNA"/>
</dbReference>
<comment type="caution">
    <text evidence="1">The sequence shown here is derived from an EMBL/GenBank/DDBJ whole genome shotgun (WGS) entry which is preliminary data.</text>
</comment>
<evidence type="ECO:0000313" key="1">
    <source>
        <dbReference type="EMBL" id="GHK57953.1"/>
    </source>
</evidence>
<evidence type="ECO:0008006" key="3">
    <source>
        <dbReference type="Google" id="ProtNLM"/>
    </source>
</evidence>
<reference evidence="1" key="1">
    <citation type="submission" date="2020-10" db="EMBL/GenBank/DDBJ databases">
        <title>Genome Sequence of ESBL Producing Zambian Clinical Strains.</title>
        <authorList>
            <person name="Shawa M."/>
            <person name="Furuta Y."/>
            <person name="Simbotwe M."/>
            <person name="Mulenga E."/>
            <person name="Mubanga M."/>
            <person name="Mulenga G."/>
            <person name="Kaile C."/>
            <person name="Zorigt T."/>
            <person name="Hang'ombe B."/>
            <person name="Higashi H."/>
        </authorList>
    </citation>
    <scope>NUCLEOTIDE SEQUENCE</scope>
    <source>
        <strain evidence="1">Zam_UTH_09</strain>
    </source>
</reference>
<proteinExistence type="predicted"/>
<sequence length="49" mass="5364">MSERTLNRHFQQQTSLTWSEWVRRAKLMEALVPGAGPLRAAGGAGAGLR</sequence>